<dbReference type="GO" id="GO:0003677">
    <property type="term" value="F:DNA binding"/>
    <property type="evidence" value="ECO:0007669"/>
    <property type="project" value="UniProtKB-KW"/>
</dbReference>
<evidence type="ECO:0000313" key="6">
    <source>
        <dbReference type="EMBL" id="TCL57613.1"/>
    </source>
</evidence>
<organism evidence="6 7">
    <name type="scientific">Kineothrix alysoides</name>
    <dbReference type="NCBI Taxonomy" id="1469948"/>
    <lineage>
        <taxon>Bacteria</taxon>
        <taxon>Bacillati</taxon>
        <taxon>Bacillota</taxon>
        <taxon>Clostridia</taxon>
        <taxon>Lachnospirales</taxon>
        <taxon>Lachnospiraceae</taxon>
        <taxon>Kineothrix</taxon>
    </lineage>
</organism>
<dbReference type="InterPro" id="IPR005650">
    <property type="entry name" value="BlaI_family"/>
</dbReference>
<dbReference type="GO" id="GO:0045892">
    <property type="term" value="P:negative regulation of DNA-templated transcription"/>
    <property type="evidence" value="ECO:0007669"/>
    <property type="project" value="InterPro"/>
</dbReference>
<evidence type="ECO:0000256" key="3">
    <source>
        <dbReference type="ARBA" id="ARBA00023125"/>
    </source>
</evidence>
<keyword evidence="7" id="KW-1185">Reference proteome</keyword>
<gene>
    <name evidence="6" type="ORF">EDD76_108148</name>
</gene>
<accession>A0A4R1QW68</accession>
<keyword evidence="2" id="KW-0805">Transcription regulation</keyword>
<evidence type="ECO:0000256" key="2">
    <source>
        <dbReference type="ARBA" id="ARBA00023015"/>
    </source>
</evidence>
<evidence type="ECO:0000256" key="4">
    <source>
        <dbReference type="ARBA" id="ARBA00023163"/>
    </source>
</evidence>
<sequence length="141" mass="16176">MNDNNSIYNLTKREKEIMNILWDSDKPLMAAEIACKGKNLTINTVRAVLTKLSSMDLILVTGVEYSGTVLSRCYQPSQSKKIYNMQKFVDSFLSEGLSTSNLVATLLEKEHDTTRYMQELDELERLVNEKKEKLKDKKTCD</sequence>
<keyword evidence="3" id="KW-0238">DNA-binding</keyword>
<dbReference type="Proteomes" id="UP000295718">
    <property type="component" value="Unassembled WGS sequence"/>
</dbReference>
<feature type="coiled-coil region" evidence="5">
    <location>
        <begin position="106"/>
        <end position="140"/>
    </location>
</feature>
<dbReference type="RefSeq" id="WP_031390804.1">
    <property type="nucleotide sequence ID" value="NZ_JPNB01000001.1"/>
</dbReference>
<protein>
    <submittedName>
        <fullName evidence="6">Penicillinase repressor</fullName>
    </submittedName>
</protein>
<dbReference type="SUPFAM" id="SSF46785">
    <property type="entry name" value="Winged helix' DNA-binding domain"/>
    <property type="match status" value="1"/>
</dbReference>
<dbReference type="InterPro" id="IPR036388">
    <property type="entry name" value="WH-like_DNA-bd_sf"/>
</dbReference>
<name>A0A4R1QW68_9FIRM</name>
<dbReference type="Pfam" id="PF03965">
    <property type="entry name" value="Penicillinase_R"/>
    <property type="match status" value="1"/>
</dbReference>
<dbReference type="STRING" id="1469948.GCA_000732725_02116"/>
<proteinExistence type="inferred from homology"/>
<comment type="caution">
    <text evidence="6">The sequence shown here is derived from an EMBL/GenBank/DDBJ whole genome shotgun (WGS) entry which is preliminary data.</text>
</comment>
<dbReference type="AlphaFoldDB" id="A0A4R1QW68"/>
<reference evidence="6 7" key="1">
    <citation type="submission" date="2019-03" db="EMBL/GenBank/DDBJ databases">
        <title>Genomic Encyclopedia of Type Strains, Phase IV (KMG-IV): sequencing the most valuable type-strain genomes for metagenomic binning, comparative biology and taxonomic classification.</title>
        <authorList>
            <person name="Goeker M."/>
        </authorList>
    </citation>
    <scope>NUCLEOTIDE SEQUENCE [LARGE SCALE GENOMIC DNA]</scope>
    <source>
        <strain evidence="6 7">DSM 100556</strain>
    </source>
</reference>
<evidence type="ECO:0000256" key="1">
    <source>
        <dbReference type="ARBA" id="ARBA00011046"/>
    </source>
</evidence>
<evidence type="ECO:0000256" key="5">
    <source>
        <dbReference type="SAM" id="Coils"/>
    </source>
</evidence>
<keyword evidence="5" id="KW-0175">Coiled coil</keyword>
<keyword evidence="4" id="KW-0804">Transcription</keyword>
<dbReference type="InterPro" id="IPR036390">
    <property type="entry name" value="WH_DNA-bd_sf"/>
</dbReference>
<comment type="similarity">
    <text evidence="1">Belongs to the BlaI transcriptional regulatory family.</text>
</comment>
<dbReference type="EMBL" id="SLUO01000008">
    <property type="protein sequence ID" value="TCL57613.1"/>
    <property type="molecule type" value="Genomic_DNA"/>
</dbReference>
<evidence type="ECO:0000313" key="7">
    <source>
        <dbReference type="Proteomes" id="UP000295718"/>
    </source>
</evidence>
<dbReference type="OrthoDB" id="2003001at2"/>
<dbReference type="Gene3D" id="1.10.10.10">
    <property type="entry name" value="Winged helix-like DNA-binding domain superfamily/Winged helix DNA-binding domain"/>
    <property type="match status" value="1"/>
</dbReference>